<dbReference type="PROSITE" id="PS50977">
    <property type="entry name" value="HTH_TETR_2"/>
    <property type="match status" value="1"/>
</dbReference>
<gene>
    <name evidence="5" type="ORF">BAGA_13400</name>
</gene>
<reference evidence="5 6" key="1">
    <citation type="submission" date="2014-06" db="EMBL/GenBank/DDBJ databases">
        <title>Draft genome sequence of Bacillus gaemokensis JCM 15801 (MCCC 1A00707).</title>
        <authorList>
            <person name="Lai Q."/>
            <person name="Liu Y."/>
            <person name="Shao Z."/>
        </authorList>
    </citation>
    <scope>NUCLEOTIDE SEQUENCE [LARGE SCALE GENOMIC DNA]</scope>
    <source>
        <strain evidence="5 6">JCM 15801</strain>
    </source>
</reference>
<dbReference type="STRING" id="574375.AZF08_05990"/>
<evidence type="ECO:0000313" key="5">
    <source>
        <dbReference type="EMBL" id="KEK25601.1"/>
    </source>
</evidence>
<comment type="caution">
    <text evidence="5">The sequence shown here is derived from an EMBL/GenBank/DDBJ whole genome shotgun (WGS) entry which is preliminary data.</text>
</comment>
<evidence type="ECO:0000313" key="6">
    <source>
        <dbReference type="Proteomes" id="UP000027778"/>
    </source>
</evidence>
<dbReference type="PANTHER" id="PTHR43479">
    <property type="entry name" value="ACREF/ENVCD OPERON REPRESSOR-RELATED"/>
    <property type="match status" value="1"/>
</dbReference>
<feature type="DNA-binding region" description="H-T-H motif" evidence="3">
    <location>
        <begin position="25"/>
        <end position="44"/>
    </location>
</feature>
<accession>A0A073KGG5</accession>
<dbReference type="PANTHER" id="PTHR43479:SF22">
    <property type="entry name" value="TRANSCRIPTIONAL REGULATOR, TETR FAMILY"/>
    <property type="match status" value="1"/>
</dbReference>
<dbReference type="PRINTS" id="PR00455">
    <property type="entry name" value="HTHTETR"/>
</dbReference>
<dbReference type="SUPFAM" id="SSF46689">
    <property type="entry name" value="Homeodomain-like"/>
    <property type="match status" value="1"/>
</dbReference>
<dbReference type="Proteomes" id="UP000027778">
    <property type="component" value="Unassembled WGS sequence"/>
</dbReference>
<proteinExistence type="predicted"/>
<feature type="domain" description="HTH tetR-type" evidence="4">
    <location>
        <begin position="2"/>
        <end position="62"/>
    </location>
</feature>
<dbReference type="InterPro" id="IPR009057">
    <property type="entry name" value="Homeodomain-like_sf"/>
</dbReference>
<dbReference type="EMBL" id="JOTM01000002">
    <property type="protein sequence ID" value="KEK25601.1"/>
    <property type="molecule type" value="Genomic_DNA"/>
</dbReference>
<keyword evidence="1" id="KW-0678">Repressor</keyword>
<dbReference type="GO" id="GO:0003677">
    <property type="term" value="F:DNA binding"/>
    <property type="evidence" value="ECO:0007669"/>
    <property type="project" value="UniProtKB-UniRule"/>
</dbReference>
<name>A0A073KGG5_9BACI</name>
<evidence type="ECO:0000256" key="1">
    <source>
        <dbReference type="ARBA" id="ARBA00022491"/>
    </source>
</evidence>
<evidence type="ECO:0000259" key="4">
    <source>
        <dbReference type="PROSITE" id="PS50977"/>
    </source>
</evidence>
<dbReference type="InterPro" id="IPR001647">
    <property type="entry name" value="HTH_TetR"/>
</dbReference>
<dbReference type="AlphaFoldDB" id="A0A073KGG5"/>
<dbReference type="eggNOG" id="COG1309">
    <property type="taxonomic scope" value="Bacteria"/>
</dbReference>
<dbReference type="OrthoDB" id="9812993at2"/>
<sequence length="291" mass="34157">MKEKERLIIEMAMKLFANKGVNTTSVQEIVTACGMSKGAFYLYFKSKDELLLATLRYYYDKIQKKMMDLDKESLLPREKFEKQLYCQFNDIQKHKEFIIMHARENAIPFNKEVEAFMMRMKLESHAFYRNSLLSIYGEKVIPYLLDLVIMVEGICRGYLELIILNATEIDLSHVSAFILKRMDDLVAGLLKSKDRPVLHEEKLGEFFCSSELIKEQAKEHFLQEIIVFKRTLANQLENDELLVTLDVLEAEMRLPNPRIPVIQGMLANLKSYDDFKDFRLRLAGYYHIKII</sequence>
<protein>
    <submittedName>
        <fullName evidence="5">TetR family transcriptional regulator</fullName>
    </submittedName>
</protein>
<dbReference type="InterPro" id="IPR050624">
    <property type="entry name" value="HTH-type_Tx_Regulator"/>
</dbReference>
<keyword evidence="2 3" id="KW-0238">DNA-binding</keyword>
<dbReference type="Pfam" id="PF00440">
    <property type="entry name" value="TetR_N"/>
    <property type="match status" value="1"/>
</dbReference>
<dbReference type="Gene3D" id="1.10.357.10">
    <property type="entry name" value="Tetracycline Repressor, domain 2"/>
    <property type="match status" value="1"/>
</dbReference>
<evidence type="ECO:0000256" key="2">
    <source>
        <dbReference type="ARBA" id="ARBA00023125"/>
    </source>
</evidence>
<evidence type="ECO:0000256" key="3">
    <source>
        <dbReference type="PROSITE-ProRule" id="PRU00335"/>
    </source>
</evidence>
<dbReference type="RefSeq" id="WP_033673474.1">
    <property type="nucleotide sequence ID" value="NZ_JOTM01000002.1"/>
</dbReference>
<organism evidence="5 6">
    <name type="scientific">Bacillus gaemokensis</name>
    <dbReference type="NCBI Taxonomy" id="574375"/>
    <lineage>
        <taxon>Bacteria</taxon>
        <taxon>Bacillati</taxon>
        <taxon>Bacillota</taxon>
        <taxon>Bacilli</taxon>
        <taxon>Bacillales</taxon>
        <taxon>Bacillaceae</taxon>
        <taxon>Bacillus</taxon>
        <taxon>Bacillus cereus group</taxon>
    </lineage>
</organism>
<keyword evidence="6" id="KW-1185">Reference proteome</keyword>